<organism evidence="2 3">
    <name type="scientific">Planktothrix pseudagardhii</name>
    <dbReference type="NCBI Taxonomy" id="132604"/>
    <lineage>
        <taxon>Bacteria</taxon>
        <taxon>Bacillati</taxon>
        <taxon>Cyanobacteriota</taxon>
        <taxon>Cyanophyceae</taxon>
        <taxon>Oscillatoriophycideae</taxon>
        <taxon>Oscillatoriales</taxon>
        <taxon>Microcoleaceae</taxon>
        <taxon>Planktothrix</taxon>
    </lineage>
</organism>
<evidence type="ECO:0000313" key="2">
    <source>
        <dbReference type="EMBL" id="CAD5977065.1"/>
    </source>
</evidence>
<feature type="transmembrane region" description="Helical" evidence="1">
    <location>
        <begin position="7"/>
        <end position="28"/>
    </location>
</feature>
<name>A0A9W4CR76_9CYAN</name>
<keyword evidence="1" id="KW-0472">Membrane</keyword>
<gene>
    <name evidence="2" type="ORF">NO713_04261</name>
</gene>
<feature type="transmembrane region" description="Helical" evidence="1">
    <location>
        <begin position="67"/>
        <end position="86"/>
    </location>
</feature>
<sequence>MIQFYRITGFLLLVASTASLISLLALLVNQLKEPFFVLSLIISIGLGVTGTAIYYRKTDDKEWVLGLLFLVGLATALLVGGLIQWVTQ</sequence>
<evidence type="ECO:0000256" key="1">
    <source>
        <dbReference type="SAM" id="Phobius"/>
    </source>
</evidence>
<feature type="transmembrane region" description="Helical" evidence="1">
    <location>
        <begin position="34"/>
        <end position="55"/>
    </location>
</feature>
<dbReference type="AlphaFoldDB" id="A0A9W4CR76"/>
<keyword evidence="1" id="KW-1133">Transmembrane helix</keyword>
<reference evidence="2" key="1">
    <citation type="submission" date="2020-09" db="EMBL/GenBank/DDBJ databases">
        <authorList>
            <person name="Blom J."/>
        </authorList>
    </citation>
    <scope>NUCLEOTIDE SEQUENCE</scope>
    <source>
        <strain evidence="2">No.713</strain>
    </source>
</reference>
<dbReference type="Proteomes" id="UP001153719">
    <property type="component" value="Chromosome"/>
</dbReference>
<dbReference type="KEGG" id="ppsu:NO713_04261"/>
<accession>A0A9W4CR76</accession>
<keyword evidence="3" id="KW-1185">Reference proteome</keyword>
<keyword evidence="1" id="KW-0812">Transmembrane</keyword>
<evidence type="ECO:0000313" key="3">
    <source>
        <dbReference type="Proteomes" id="UP001153719"/>
    </source>
</evidence>
<protein>
    <submittedName>
        <fullName evidence="2">Uncharacterized protein</fullName>
    </submittedName>
</protein>
<dbReference type="EMBL" id="LR882967">
    <property type="protein sequence ID" value="CAD5977065.1"/>
    <property type="molecule type" value="Genomic_DNA"/>
</dbReference>
<proteinExistence type="predicted"/>
<dbReference type="RefSeq" id="WP_254174562.1">
    <property type="nucleotide sequence ID" value="NZ_LR882967.1"/>
</dbReference>